<sequence length="218" mass="24184">MSLLLFILFCISIISLLTVIGFLITLLVGFIINKVGPKKTGKIGLYITIPILLISFLGSAITSSNINAERDRQIAIEDSKNKKFKKAADDFSATLYIASINAEDIGNKEYKAWGKAIDDSTGDDYDVSDTIEKITSDNESDISSLNSDISTLYDDLKIMNKNDTKKYNYSLYKKTYKEINKFADFVTSPSGSYNDFSDGFSDIDKTVANAYSELSNDL</sequence>
<evidence type="ECO:0000313" key="2">
    <source>
        <dbReference type="EMBL" id="TWW10579.1"/>
    </source>
</evidence>
<name>A0A5C6M8Q2_9LACO</name>
<feature type="transmembrane region" description="Helical" evidence="1">
    <location>
        <begin position="6"/>
        <end position="31"/>
    </location>
</feature>
<keyword evidence="1" id="KW-0812">Transmembrane</keyword>
<keyword evidence="1" id="KW-0472">Membrane</keyword>
<dbReference type="EMBL" id="SRRQ01000010">
    <property type="protein sequence ID" value="TWW10579.1"/>
    <property type="molecule type" value="Genomic_DNA"/>
</dbReference>
<proteinExistence type="predicted"/>
<evidence type="ECO:0000313" key="3">
    <source>
        <dbReference type="Proteomes" id="UP000321659"/>
    </source>
</evidence>
<feature type="transmembrane region" description="Helical" evidence="1">
    <location>
        <begin position="43"/>
        <end position="62"/>
    </location>
</feature>
<evidence type="ECO:0000256" key="1">
    <source>
        <dbReference type="SAM" id="Phobius"/>
    </source>
</evidence>
<dbReference type="Proteomes" id="UP000321659">
    <property type="component" value="Unassembled WGS sequence"/>
</dbReference>
<comment type="caution">
    <text evidence="2">The sequence shown here is derived from an EMBL/GenBank/DDBJ whole genome shotgun (WGS) entry which is preliminary data.</text>
</comment>
<reference evidence="2 3" key="1">
    <citation type="submission" date="2019-04" db="EMBL/GenBank/DDBJ databases">
        <title>In vitro growth and metabolic characteristics of meat-borne Lactobacillus algidus strains.</title>
        <authorList>
            <person name="Sade E."/>
            <person name="Per J."/>
            <person name="Tytti H."/>
            <person name="Johanna B.K."/>
        </authorList>
    </citation>
    <scope>NUCLEOTIDE SEQUENCE [LARGE SCALE GENOMIC DNA]</scope>
    <source>
        <strain evidence="2 3">LTS37-1</strain>
    </source>
</reference>
<dbReference type="RefSeq" id="WP_146302994.1">
    <property type="nucleotide sequence ID" value="NZ_JANXKZ010000002.1"/>
</dbReference>
<organism evidence="2 3">
    <name type="scientific">Dellaglioa algida</name>
    <dbReference type="NCBI Taxonomy" id="105612"/>
    <lineage>
        <taxon>Bacteria</taxon>
        <taxon>Bacillati</taxon>
        <taxon>Bacillota</taxon>
        <taxon>Bacilli</taxon>
        <taxon>Lactobacillales</taxon>
        <taxon>Lactobacillaceae</taxon>
        <taxon>Dellaglioa</taxon>
    </lineage>
</organism>
<accession>A0A5C6M8Q2</accession>
<gene>
    <name evidence="2" type="ORF">LABALGLTS371_12260</name>
</gene>
<keyword evidence="1" id="KW-1133">Transmembrane helix</keyword>
<dbReference type="AlphaFoldDB" id="A0A5C6M8Q2"/>
<protein>
    <submittedName>
        <fullName evidence="2">Uncharacterized protein</fullName>
    </submittedName>
</protein>